<reference evidence="1" key="1">
    <citation type="submission" date="2019-11" db="EMBL/GenBank/DDBJ databases">
        <title>Description of Pedobacter sp. LMG 31464T.</title>
        <authorList>
            <person name="Carlier A."/>
            <person name="Qi S."/>
            <person name="Vandamme P."/>
        </authorList>
    </citation>
    <scope>NUCLEOTIDE SEQUENCE</scope>
    <source>
        <strain evidence="1">LMG 31464</strain>
    </source>
</reference>
<name>A0A923DV87_9SPHI</name>
<organism evidence="1 2">
    <name type="scientific">Pedobacter planticolens</name>
    <dbReference type="NCBI Taxonomy" id="2679964"/>
    <lineage>
        <taxon>Bacteria</taxon>
        <taxon>Pseudomonadati</taxon>
        <taxon>Bacteroidota</taxon>
        <taxon>Sphingobacteriia</taxon>
        <taxon>Sphingobacteriales</taxon>
        <taxon>Sphingobacteriaceae</taxon>
        <taxon>Pedobacter</taxon>
    </lineage>
</organism>
<evidence type="ECO:0000313" key="1">
    <source>
        <dbReference type="EMBL" id="MBB2144542.1"/>
    </source>
</evidence>
<dbReference type="Proteomes" id="UP000601055">
    <property type="component" value="Unassembled WGS sequence"/>
</dbReference>
<comment type="caution">
    <text evidence="1">The sequence shown here is derived from an EMBL/GenBank/DDBJ whole genome shotgun (WGS) entry which is preliminary data.</text>
</comment>
<dbReference type="PANTHER" id="PTHR30348">
    <property type="entry name" value="UNCHARACTERIZED PROTEIN YECE"/>
    <property type="match status" value="1"/>
</dbReference>
<dbReference type="Pfam" id="PF01904">
    <property type="entry name" value="DUF72"/>
    <property type="match status" value="1"/>
</dbReference>
<sequence>MEFGRVTEAEINTIDFTLPPDGEQTAIILQNLKPSAKPLYYVGCAKWGRKEWKDLIYPKKTKEADFLSEYVKHFNSIELNAVFYSIPKEEQILKWKEQVVVNTKGDFIFCPKFSRTITHIKRLKDADFLTDEYIKAISAFGEYLGPCFLQVSDNFGPNNIDILEKYLEKLPKDLQVFVEVRHKDWFVGDAKKQLFSMLAKLKKGAAITDASGRRDCLHMELPTPEAFIRFVGNGGKYLDSDKARVDEWVIRIKHWLDHGLQSVYFFLHQHDEANTPLIADYTIQEFNKHLGSDLSRINFITQNNLLF</sequence>
<gene>
    <name evidence="1" type="ORF">GM921_03525</name>
</gene>
<dbReference type="PANTHER" id="PTHR30348:SF9">
    <property type="entry name" value="UPF0759 PROTEIN YECE"/>
    <property type="match status" value="1"/>
</dbReference>
<dbReference type="Gene3D" id="3.20.20.410">
    <property type="entry name" value="Protein of unknown function UPF0759"/>
    <property type="match status" value="1"/>
</dbReference>
<protein>
    <submittedName>
        <fullName evidence="1">DUF72 domain-containing protein</fullName>
    </submittedName>
</protein>
<dbReference type="AlphaFoldDB" id="A0A923DV87"/>
<proteinExistence type="predicted"/>
<dbReference type="SUPFAM" id="SSF117396">
    <property type="entry name" value="TM1631-like"/>
    <property type="match status" value="1"/>
</dbReference>
<accession>A0A923DV87</accession>
<keyword evidence="2" id="KW-1185">Reference proteome</keyword>
<dbReference type="EMBL" id="WNXD01000001">
    <property type="protein sequence ID" value="MBB2144542.1"/>
    <property type="molecule type" value="Genomic_DNA"/>
</dbReference>
<dbReference type="InterPro" id="IPR036520">
    <property type="entry name" value="UPF0759_sf"/>
</dbReference>
<evidence type="ECO:0000313" key="2">
    <source>
        <dbReference type="Proteomes" id="UP000601055"/>
    </source>
</evidence>
<dbReference type="RefSeq" id="WP_182921231.1">
    <property type="nucleotide sequence ID" value="NZ_WNXD01000001.1"/>
</dbReference>
<dbReference type="InterPro" id="IPR002763">
    <property type="entry name" value="DUF72"/>
</dbReference>